<dbReference type="Pfam" id="PF04101">
    <property type="entry name" value="Glyco_tran_28_C"/>
    <property type="match status" value="1"/>
</dbReference>
<comment type="similarity">
    <text evidence="2">Belongs to the glycosyltransferase 28 family.</text>
</comment>
<evidence type="ECO:0000256" key="3">
    <source>
        <dbReference type="ARBA" id="ARBA00022676"/>
    </source>
</evidence>
<dbReference type="InterPro" id="IPR048097">
    <property type="entry name" value="Cps14G-like"/>
</dbReference>
<evidence type="ECO:0000313" key="7">
    <source>
        <dbReference type="EMBL" id="MDQ0215306.1"/>
    </source>
</evidence>
<keyword evidence="5" id="KW-0256">Endoplasmic reticulum</keyword>
<sequence length="161" mass="18549">MIFVVLGTHELSFQRLLHLIEDEIKDKRITTEVIVQSGHTKYESSLMKLIPFMTYGEMEEFYRQADLIITHGGTGSITMGVKMHKKVIAVPRLNKYGEHNDDHQLEIVRQFTNAGHILSWNEGEDFSCVLQQIEDFQPVPFISGRSKILTIIEDFISNQVK</sequence>
<keyword evidence="8" id="KW-1185">Reference proteome</keyword>
<dbReference type="NCBIfam" id="NF041548">
    <property type="entry name" value="PssE"/>
    <property type="match status" value="1"/>
</dbReference>
<evidence type="ECO:0000256" key="4">
    <source>
        <dbReference type="ARBA" id="ARBA00022679"/>
    </source>
</evidence>
<protein>
    <submittedName>
        <fullName evidence="7">UDP-N-acetylglucosamine transferase subunit ALG13</fullName>
    </submittedName>
</protein>
<dbReference type="InterPro" id="IPR039042">
    <property type="entry name" value="Alg13-like"/>
</dbReference>
<evidence type="ECO:0000313" key="8">
    <source>
        <dbReference type="Proteomes" id="UP001237207"/>
    </source>
</evidence>
<dbReference type="Proteomes" id="UP001237207">
    <property type="component" value="Unassembled WGS sequence"/>
</dbReference>
<dbReference type="InterPro" id="IPR007235">
    <property type="entry name" value="Glyco_trans_28_C"/>
</dbReference>
<gene>
    <name evidence="7" type="ORF">J2S13_001706</name>
</gene>
<comment type="subcellular location">
    <subcellularLocation>
        <location evidence="1">Endoplasmic reticulum</location>
    </subcellularLocation>
</comment>
<reference evidence="7" key="1">
    <citation type="submission" date="2023-07" db="EMBL/GenBank/DDBJ databases">
        <title>Genomic Encyclopedia of Type Strains, Phase IV (KMG-IV): sequencing the most valuable type-strain genomes for metagenomic binning, comparative biology and taxonomic classification.</title>
        <authorList>
            <person name="Goeker M."/>
        </authorList>
    </citation>
    <scope>NUCLEOTIDE SEQUENCE</scope>
    <source>
        <strain evidence="7">DSM 23947</strain>
    </source>
</reference>
<evidence type="ECO:0000256" key="1">
    <source>
        <dbReference type="ARBA" id="ARBA00004240"/>
    </source>
</evidence>
<feature type="domain" description="Glycosyl transferase family 28 C-terminal" evidence="6">
    <location>
        <begin position="1"/>
        <end position="112"/>
    </location>
</feature>
<keyword evidence="4 7" id="KW-0808">Transferase</keyword>
<dbReference type="EMBL" id="JAUSUC010000017">
    <property type="protein sequence ID" value="MDQ0215306.1"/>
    <property type="molecule type" value="Genomic_DNA"/>
</dbReference>
<dbReference type="RefSeq" id="WP_307257301.1">
    <property type="nucleotide sequence ID" value="NZ_JAUSUC010000017.1"/>
</dbReference>
<dbReference type="AlphaFoldDB" id="A0AAJ1T262"/>
<dbReference type="Gene3D" id="3.40.50.2000">
    <property type="entry name" value="Glycogen Phosphorylase B"/>
    <property type="match status" value="1"/>
</dbReference>
<dbReference type="GO" id="GO:0006488">
    <property type="term" value="P:dolichol-linked oligosaccharide biosynthetic process"/>
    <property type="evidence" value="ECO:0007669"/>
    <property type="project" value="InterPro"/>
</dbReference>
<evidence type="ECO:0000259" key="6">
    <source>
        <dbReference type="Pfam" id="PF04101"/>
    </source>
</evidence>
<evidence type="ECO:0000256" key="5">
    <source>
        <dbReference type="ARBA" id="ARBA00022824"/>
    </source>
</evidence>
<organism evidence="7 8">
    <name type="scientific">Oikeobacillus pervagus</name>
    <dbReference type="NCBI Taxonomy" id="1325931"/>
    <lineage>
        <taxon>Bacteria</taxon>
        <taxon>Bacillati</taxon>
        <taxon>Bacillota</taxon>
        <taxon>Bacilli</taxon>
        <taxon>Bacillales</taxon>
        <taxon>Bacillaceae</taxon>
        <taxon>Oikeobacillus</taxon>
    </lineage>
</organism>
<keyword evidence="3" id="KW-0328">Glycosyltransferase</keyword>
<proteinExistence type="inferred from homology"/>
<dbReference type="GO" id="GO:0016758">
    <property type="term" value="F:hexosyltransferase activity"/>
    <property type="evidence" value="ECO:0007669"/>
    <property type="project" value="InterPro"/>
</dbReference>
<comment type="caution">
    <text evidence="7">The sequence shown here is derived from an EMBL/GenBank/DDBJ whole genome shotgun (WGS) entry which is preliminary data.</text>
</comment>
<name>A0AAJ1T262_9BACI</name>
<dbReference type="PANTHER" id="PTHR12867">
    <property type="entry name" value="GLYCOSYL TRANSFERASE-RELATED"/>
    <property type="match status" value="1"/>
</dbReference>
<dbReference type="SUPFAM" id="SSF53756">
    <property type="entry name" value="UDP-Glycosyltransferase/glycogen phosphorylase"/>
    <property type="match status" value="1"/>
</dbReference>
<dbReference type="PANTHER" id="PTHR12867:SF6">
    <property type="entry name" value="N-ACETYLGLUCOSAMINYLDIPHOSPHODOLICHOL N-ACETYLGLUCOSAMINYLTRANSFERASE"/>
    <property type="match status" value="1"/>
</dbReference>
<evidence type="ECO:0000256" key="2">
    <source>
        <dbReference type="ARBA" id="ARBA00006962"/>
    </source>
</evidence>
<accession>A0AAJ1T262</accession>